<protein>
    <recommendedName>
        <fullName evidence="4">Plastid lipid-associated protein/fibrillin conserved domain-containing protein</fullName>
    </recommendedName>
</protein>
<reference evidence="2" key="1">
    <citation type="submission" date="2023-10" db="EMBL/GenBank/DDBJ databases">
        <authorList>
            <person name="Chen Y."/>
            <person name="Shah S."/>
            <person name="Dougan E. K."/>
            <person name="Thang M."/>
            <person name="Chan C."/>
        </authorList>
    </citation>
    <scope>NUCLEOTIDE SEQUENCE [LARGE SCALE GENOMIC DNA]</scope>
</reference>
<name>A0ABN9TFF3_9DINO</name>
<feature type="compositionally biased region" description="Low complexity" evidence="1">
    <location>
        <begin position="41"/>
        <end position="60"/>
    </location>
</feature>
<evidence type="ECO:0000256" key="1">
    <source>
        <dbReference type="SAM" id="MobiDB-lite"/>
    </source>
</evidence>
<organism evidence="2 3">
    <name type="scientific">Prorocentrum cordatum</name>
    <dbReference type="NCBI Taxonomy" id="2364126"/>
    <lineage>
        <taxon>Eukaryota</taxon>
        <taxon>Sar</taxon>
        <taxon>Alveolata</taxon>
        <taxon>Dinophyceae</taxon>
        <taxon>Prorocentrales</taxon>
        <taxon>Prorocentraceae</taxon>
        <taxon>Prorocentrum</taxon>
    </lineage>
</organism>
<evidence type="ECO:0000313" key="2">
    <source>
        <dbReference type="EMBL" id="CAK0844348.1"/>
    </source>
</evidence>
<dbReference type="Proteomes" id="UP001189429">
    <property type="component" value="Unassembled WGS sequence"/>
</dbReference>
<sequence>MAACPARGRPRRGAPRAARATPACTAAALVALGATGIALAAARGPGSQRPTAAPPGRGSPSGPPTGRRRPAGRGGSGRAGPSSAERKADLRLEGEFLQKMSEGGIGSQIEALALADSVAALRVLPPSQKRQNLGGDWRLAASDAGDLLVQFGSGLHGMPFTAVSDMWLSLRPSQKESRTTEILQMGPSKITNMLKGELSLGAVGEEEIVMEYVGMVDNNGVYKATGGSTRKVTASPLYAGERVLVLRIKPSDERKGGFAIFEREDDLARSLRSTVGEDPSAALRCCTTPRCSSWCRRSSERQWGSPAACPFRRLSLFFSFCPYSYVRLLGRCYDASF</sequence>
<feature type="region of interest" description="Disordered" evidence="1">
    <location>
        <begin position="41"/>
        <end position="87"/>
    </location>
</feature>
<comment type="caution">
    <text evidence="2">The sequence shown here is derived from an EMBL/GenBank/DDBJ whole genome shotgun (WGS) entry which is preliminary data.</text>
</comment>
<dbReference type="EMBL" id="CAUYUJ010014656">
    <property type="protein sequence ID" value="CAK0844348.1"/>
    <property type="molecule type" value="Genomic_DNA"/>
</dbReference>
<evidence type="ECO:0008006" key="4">
    <source>
        <dbReference type="Google" id="ProtNLM"/>
    </source>
</evidence>
<feature type="region of interest" description="Disordered" evidence="1">
    <location>
        <begin position="1"/>
        <end position="22"/>
    </location>
</feature>
<keyword evidence="3" id="KW-1185">Reference proteome</keyword>
<evidence type="ECO:0000313" key="3">
    <source>
        <dbReference type="Proteomes" id="UP001189429"/>
    </source>
</evidence>
<proteinExistence type="predicted"/>
<accession>A0ABN9TFF3</accession>
<gene>
    <name evidence="2" type="ORF">PCOR1329_LOCUS38455</name>
</gene>